<proteinExistence type="predicted"/>
<keyword evidence="2" id="KW-1185">Reference proteome</keyword>
<accession>A0A9D4KM03</accession>
<dbReference type="EMBL" id="JAIWYP010000004">
    <property type="protein sequence ID" value="KAH3841974.1"/>
    <property type="molecule type" value="Genomic_DNA"/>
</dbReference>
<name>A0A9D4KM03_DREPO</name>
<gene>
    <name evidence="1" type="ORF">DPMN_115461</name>
</gene>
<evidence type="ECO:0000313" key="1">
    <source>
        <dbReference type="EMBL" id="KAH3841974.1"/>
    </source>
</evidence>
<reference evidence="1" key="2">
    <citation type="submission" date="2020-11" db="EMBL/GenBank/DDBJ databases">
        <authorList>
            <person name="McCartney M.A."/>
            <person name="Auch B."/>
            <person name="Kono T."/>
            <person name="Mallez S."/>
            <person name="Becker A."/>
            <person name="Gohl D.M."/>
            <person name="Silverstein K.A.T."/>
            <person name="Koren S."/>
            <person name="Bechman K.B."/>
            <person name="Herman A."/>
            <person name="Abrahante J.E."/>
            <person name="Garbe J."/>
        </authorList>
    </citation>
    <scope>NUCLEOTIDE SEQUENCE</scope>
    <source>
        <strain evidence="1">Duluth1</strain>
        <tissue evidence="1">Whole animal</tissue>
    </source>
</reference>
<protein>
    <submittedName>
        <fullName evidence="1">Uncharacterized protein</fullName>
    </submittedName>
</protein>
<organism evidence="1 2">
    <name type="scientific">Dreissena polymorpha</name>
    <name type="common">Zebra mussel</name>
    <name type="synonym">Mytilus polymorpha</name>
    <dbReference type="NCBI Taxonomy" id="45954"/>
    <lineage>
        <taxon>Eukaryota</taxon>
        <taxon>Metazoa</taxon>
        <taxon>Spiralia</taxon>
        <taxon>Lophotrochozoa</taxon>
        <taxon>Mollusca</taxon>
        <taxon>Bivalvia</taxon>
        <taxon>Autobranchia</taxon>
        <taxon>Heteroconchia</taxon>
        <taxon>Euheterodonta</taxon>
        <taxon>Imparidentia</taxon>
        <taxon>Neoheterodontei</taxon>
        <taxon>Myida</taxon>
        <taxon>Dreissenoidea</taxon>
        <taxon>Dreissenidae</taxon>
        <taxon>Dreissena</taxon>
    </lineage>
</organism>
<comment type="caution">
    <text evidence="1">The sequence shown here is derived from an EMBL/GenBank/DDBJ whole genome shotgun (WGS) entry which is preliminary data.</text>
</comment>
<dbReference type="AlphaFoldDB" id="A0A9D4KM03"/>
<sequence>MDKGLLSSSIYEVKDELEERLERCYSVVCGLVNSLSEREANDALNSHASQ</sequence>
<dbReference type="Proteomes" id="UP000828390">
    <property type="component" value="Unassembled WGS sequence"/>
</dbReference>
<reference evidence="1" key="1">
    <citation type="journal article" date="2019" name="bioRxiv">
        <title>The Genome of the Zebra Mussel, Dreissena polymorpha: A Resource for Invasive Species Research.</title>
        <authorList>
            <person name="McCartney M.A."/>
            <person name="Auch B."/>
            <person name="Kono T."/>
            <person name="Mallez S."/>
            <person name="Zhang Y."/>
            <person name="Obille A."/>
            <person name="Becker A."/>
            <person name="Abrahante J.E."/>
            <person name="Garbe J."/>
            <person name="Badalamenti J.P."/>
            <person name="Herman A."/>
            <person name="Mangelson H."/>
            <person name="Liachko I."/>
            <person name="Sullivan S."/>
            <person name="Sone E.D."/>
            <person name="Koren S."/>
            <person name="Silverstein K.A.T."/>
            <person name="Beckman K.B."/>
            <person name="Gohl D.M."/>
        </authorList>
    </citation>
    <scope>NUCLEOTIDE SEQUENCE</scope>
    <source>
        <strain evidence="1">Duluth1</strain>
        <tissue evidence="1">Whole animal</tissue>
    </source>
</reference>
<evidence type="ECO:0000313" key="2">
    <source>
        <dbReference type="Proteomes" id="UP000828390"/>
    </source>
</evidence>